<evidence type="ECO:0000313" key="9">
    <source>
        <dbReference type="EMBL" id="KIE64233.1"/>
    </source>
</evidence>
<dbReference type="EMBL" id="AWXV01000002">
    <property type="protein sequence ID" value="KIE64233.1"/>
    <property type="molecule type" value="Genomic_DNA"/>
</dbReference>
<comment type="caution">
    <text evidence="9">The sequence shown here is derived from an EMBL/GenBank/DDBJ whole genome shotgun (WGS) entry which is preliminary data.</text>
</comment>
<dbReference type="GO" id="GO:0008694">
    <property type="term" value="F:4-hydroxy-3-polyprenylbenzoate decarboxylase activity"/>
    <property type="evidence" value="ECO:0007669"/>
    <property type="project" value="TreeGrafter"/>
</dbReference>
<feature type="domain" description="3-octaprenyl-4-hydroxybenzoate carboxy-lyase-like Rift-related" evidence="7">
    <location>
        <begin position="1"/>
        <end position="71"/>
    </location>
</feature>
<evidence type="ECO:0000259" key="7">
    <source>
        <dbReference type="Pfam" id="PF01977"/>
    </source>
</evidence>
<dbReference type="GO" id="GO:0006744">
    <property type="term" value="P:ubiquinone biosynthetic process"/>
    <property type="evidence" value="ECO:0007669"/>
    <property type="project" value="UniProtKB-KW"/>
</dbReference>
<feature type="domain" description="3-octaprenyl-4-hydroxybenzoate carboxy-lyase-like C-terminal" evidence="8">
    <location>
        <begin position="77"/>
        <end position="201"/>
    </location>
</feature>
<proteinExistence type="inferred from homology"/>
<dbReference type="InterPro" id="IPR002830">
    <property type="entry name" value="UbiD"/>
</dbReference>
<dbReference type="Pfam" id="PF20696">
    <property type="entry name" value="UbiD_C"/>
    <property type="match status" value="1"/>
</dbReference>
<evidence type="ECO:0000256" key="3">
    <source>
        <dbReference type="ARBA" id="ARBA00011643"/>
    </source>
</evidence>
<evidence type="ECO:0000256" key="1">
    <source>
        <dbReference type="ARBA" id="ARBA00004749"/>
    </source>
</evidence>
<accession>A0A0C1V8S1</accession>
<dbReference type="Gene3D" id="1.20.5.570">
    <property type="entry name" value="Single helix bin"/>
    <property type="match status" value="1"/>
</dbReference>
<comment type="similarity">
    <text evidence="2">Belongs to the UbiD family.</text>
</comment>
<dbReference type="SUPFAM" id="SSF143968">
    <property type="entry name" value="UbiD C-terminal domain-like"/>
    <property type="match status" value="1"/>
</dbReference>
<evidence type="ECO:0000259" key="8">
    <source>
        <dbReference type="Pfam" id="PF20696"/>
    </source>
</evidence>
<comment type="subunit">
    <text evidence="3">Homohexamer.</text>
</comment>
<evidence type="ECO:0000256" key="6">
    <source>
        <dbReference type="ARBA" id="ARBA00030393"/>
    </source>
</evidence>
<evidence type="ECO:0000256" key="2">
    <source>
        <dbReference type="ARBA" id="ARBA00010021"/>
    </source>
</evidence>
<dbReference type="Pfam" id="PF01977">
    <property type="entry name" value="UbiD"/>
    <property type="match status" value="1"/>
</dbReference>
<dbReference type="PANTHER" id="PTHR30108:SF17">
    <property type="entry name" value="FERULIC ACID DECARBOXYLASE 1"/>
    <property type="match status" value="1"/>
</dbReference>
<name>A0A0C1V8S1_9ENTR</name>
<dbReference type="FunFam" id="3.40.1670.10:FF:000001">
    <property type="entry name" value="3-octaprenyl-4-hydroxybenzoate carboxy-lyase"/>
    <property type="match status" value="1"/>
</dbReference>
<dbReference type="SUPFAM" id="SSF50475">
    <property type="entry name" value="FMN-binding split barrel"/>
    <property type="match status" value="1"/>
</dbReference>
<dbReference type="GO" id="GO:0005829">
    <property type="term" value="C:cytosol"/>
    <property type="evidence" value="ECO:0007669"/>
    <property type="project" value="TreeGrafter"/>
</dbReference>
<evidence type="ECO:0000313" key="10">
    <source>
        <dbReference type="Proteomes" id="UP000054529"/>
    </source>
</evidence>
<dbReference type="InterPro" id="IPR048304">
    <property type="entry name" value="UbiD_Rift_dom"/>
</dbReference>
<dbReference type="AlphaFoldDB" id="A0A0C1V8S1"/>
<evidence type="ECO:0000256" key="4">
    <source>
        <dbReference type="ARBA" id="ARBA00018597"/>
    </source>
</evidence>
<evidence type="ECO:0000256" key="5">
    <source>
        <dbReference type="ARBA" id="ARBA00022688"/>
    </source>
</evidence>
<keyword evidence="5" id="KW-0831">Ubiquinone biosynthesis</keyword>
<keyword evidence="9" id="KW-0456">Lyase</keyword>
<sequence length="236" mass="27323">MTRCISIPIDVPASSEIVLEGHINPEEHSQEGPHGDHTGYYGSVEKFPVLTVTHITKRDNYIYHSTYSGRPLDEPSVLGIAMNEILIPILKKRFSEIVDFYLPYEACSYRFAVITIKKEYAGQARQVMMGTWTYLKQFMYTKFIVVCDDDINARDWKDVIWAISTRSDPERDILFIKNTPMDYLDFSSKISGLGTKMGIDATNKFPEETNRKWGEIIKMERSVQKRVEEVCRYLKI</sequence>
<dbReference type="Gene3D" id="3.40.1670.10">
    <property type="entry name" value="UbiD C-terminal domain-like"/>
    <property type="match status" value="1"/>
</dbReference>
<dbReference type="Proteomes" id="UP000054529">
    <property type="component" value="Unassembled WGS sequence"/>
</dbReference>
<dbReference type="PATRIC" id="fig|1401651.3.peg.228"/>
<protein>
    <recommendedName>
        <fullName evidence="4">3-octaprenyl-4-hydroxybenzoate carboxy-lyase</fullName>
    </recommendedName>
    <alternativeName>
        <fullName evidence="6">Polyprenyl p-hydroxybenzoate decarboxylase</fullName>
    </alternativeName>
</protein>
<reference evidence="9 10" key="1">
    <citation type="journal article" date="2014" name="G3 (Bethesda)">
        <title>Genome sequence of Candidatus Riesia pediculischaeffi, endosymbiont of chimpanzee lice, and genomic comparison of recently acquired endosymbionts from human and chimpanzee lice.</title>
        <authorList>
            <person name="Boyd B.M."/>
            <person name="Allen J.M."/>
            <person name="de Crecy-Lagard V."/>
            <person name="Reed D.L."/>
        </authorList>
    </citation>
    <scope>NUCLEOTIDE SEQUENCE [LARGE SCALE GENOMIC DNA]</scope>
    <source>
        <strain evidence="9 10">PTSU</strain>
    </source>
</reference>
<dbReference type="InterPro" id="IPR049381">
    <property type="entry name" value="UbiD-like_C"/>
</dbReference>
<organism evidence="9 10">
    <name type="scientific">Candidatus Riesia pediculischaeffi PTSU</name>
    <dbReference type="NCBI Taxonomy" id="1401651"/>
    <lineage>
        <taxon>Bacteria</taxon>
        <taxon>Pseudomonadati</taxon>
        <taxon>Pseudomonadota</taxon>
        <taxon>Gammaproteobacteria</taxon>
        <taxon>Enterobacterales</taxon>
        <taxon>Enterobacteriaceae</taxon>
        <taxon>Candidatus Riesia</taxon>
    </lineage>
</organism>
<dbReference type="HOGENOM" id="CLU_023348_1_0_6"/>
<gene>
    <name evidence="9" type="ORF">P689_119204</name>
</gene>
<dbReference type="NCBIfam" id="TIGR00148">
    <property type="entry name" value="UbiD family decarboxylase"/>
    <property type="match status" value="1"/>
</dbReference>
<comment type="pathway">
    <text evidence="1">Cofactor biosynthesis; ubiquinone biosynthesis.</text>
</comment>
<dbReference type="PANTHER" id="PTHR30108">
    <property type="entry name" value="3-OCTAPRENYL-4-HYDROXYBENZOATE CARBOXY-LYASE-RELATED"/>
    <property type="match status" value="1"/>
</dbReference>